<evidence type="ECO:0008006" key="6">
    <source>
        <dbReference type="Google" id="ProtNLM"/>
    </source>
</evidence>
<keyword evidence="5" id="KW-1185">Reference proteome</keyword>
<evidence type="ECO:0000259" key="3">
    <source>
        <dbReference type="Pfam" id="PF13193"/>
    </source>
</evidence>
<dbReference type="SUPFAM" id="SSF56801">
    <property type="entry name" value="Acetyl-CoA synthetase-like"/>
    <property type="match status" value="1"/>
</dbReference>
<evidence type="ECO:0000256" key="1">
    <source>
        <dbReference type="SAM" id="MobiDB-lite"/>
    </source>
</evidence>
<evidence type="ECO:0000313" key="4">
    <source>
        <dbReference type="EMBL" id="GAA2658071.1"/>
    </source>
</evidence>
<dbReference type="Gene3D" id="2.30.38.10">
    <property type="entry name" value="Luciferase, Domain 3"/>
    <property type="match status" value="1"/>
</dbReference>
<feature type="domain" description="AMP-dependent synthetase/ligase" evidence="2">
    <location>
        <begin position="337"/>
        <end position="677"/>
    </location>
</feature>
<evidence type="ECO:0000259" key="2">
    <source>
        <dbReference type="Pfam" id="PF00501"/>
    </source>
</evidence>
<dbReference type="RefSeq" id="WP_344575262.1">
    <property type="nucleotide sequence ID" value="NZ_BAAARK010000006.1"/>
</dbReference>
<dbReference type="Gene3D" id="3.40.50.980">
    <property type="match status" value="2"/>
</dbReference>
<sequence length="824" mass="85157">MSEDNCPAAGVWLVDGDVDVRALRARLAADRAPLRLTLQDLTAGGADEAVRGQLVREEAAAARAEPGYARALLARLAADRFLVVVVTARPLPPDAVLRWLLGAGTPFPGAARDADAPTAPRTELPSALRTGDTPSGTAATLYRAAGPVAARLRATGVPAGAALAGALALLLVRYGGGPETGVLLDGPVPSAVLLRVDEAATGADLLRRAVAAAGAGTPVDPLGRAALAVAADRPPEPERFGDRTAVPVRVADGAGRHDLLALLEGDRLRVDYDTGLFGEEAVEAFAGRLLAVLDALLDGAPVHDVTGATGDERAALDRWSRGPDRPVADVCLHTLVEHSAARTPDAVAVVCGATELTYRALDLAANRLAHRLRAAGIGPGDRVALLAERSAESVVAMLGVLKSGAAYVPIEPAHPADRIRHIVTDSGAGALLAHRPPDLSLPVPVLLTSGTAAEPTHAPEVPVTPDDTAYVIYTSGSTGTPKGIAVHHRALVVSTAARDAAGPAPGRDLVLPPLCFDGAAGGLYWALASGGAVVLPTEAEAHDPLALRALLDRAGITHLHAVPSHYQVLLQIADERALSRLVLVAVGGEPLAPDVVAEHLRGCPGAVLLNDYGPTECAVWATTHRCGPAEAAGAPIPIGRPVPNYRAHVLDSGLRPAPPGVPGEIYLGGPAVALGYHGRPGLTAERFLPDPFAPGGRLYRTGDRGLWSADGRLRILGRVDHQVKVRGFRIELGEVETAVRRHPAVAECAVLLRRSDAGDRLCAFVVPAGGGAGGALRRDIAEVLPDYMCPDHFVVLPALPRTPGGKLDAHALRAVPLPGLREVR</sequence>
<accession>A0ABN3RUB6</accession>
<gene>
    <name evidence="4" type="ORF">GCM10009864_25860</name>
</gene>
<dbReference type="Pfam" id="PF13193">
    <property type="entry name" value="AMP-binding_C"/>
    <property type="match status" value="1"/>
</dbReference>
<organism evidence="4 5">
    <name type="scientific">Streptomyces lunalinharesii</name>
    <dbReference type="NCBI Taxonomy" id="333384"/>
    <lineage>
        <taxon>Bacteria</taxon>
        <taxon>Bacillati</taxon>
        <taxon>Actinomycetota</taxon>
        <taxon>Actinomycetes</taxon>
        <taxon>Kitasatosporales</taxon>
        <taxon>Streptomycetaceae</taxon>
        <taxon>Streptomyces</taxon>
    </lineage>
</organism>
<dbReference type="PANTHER" id="PTHR45527:SF1">
    <property type="entry name" value="FATTY ACID SYNTHASE"/>
    <property type="match status" value="1"/>
</dbReference>
<dbReference type="CDD" id="cd05930">
    <property type="entry name" value="A_NRPS"/>
    <property type="match status" value="1"/>
</dbReference>
<dbReference type="Proteomes" id="UP001500994">
    <property type="component" value="Unassembled WGS sequence"/>
</dbReference>
<dbReference type="InterPro" id="IPR020845">
    <property type="entry name" value="AMP-binding_CS"/>
</dbReference>
<dbReference type="NCBIfam" id="TIGR01733">
    <property type="entry name" value="AA-adenyl-dom"/>
    <property type="match status" value="1"/>
</dbReference>
<dbReference type="Pfam" id="PF00501">
    <property type="entry name" value="AMP-binding"/>
    <property type="match status" value="1"/>
</dbReference>
<dbReference type="PROSITE" id="PS00455">
    <property type="entry name" value="AMP_BINDING"/>
    <property type="match status" value="1"/>
</dbReference>
<dbReference type="Gene3D" id="3.30.300.30">
    <property type="match status" value="1"/>
</dbReference>
<dbReference type="PANTHER" id="PTHR45527">
    <property type="entry name" value="NONRIBOSOMAL PEPTIDE SYNTHETASE"/>
    <property type="match status" value="1"/>
</dbReference>
<dbReference type="InterPro" id="IPR045851">
    <property type="entry name" value="AMP-bd_C_sf"/>
</dbReference>
<name>A0ABN3RUB6_9ACTN</name>
<comment type="caution">
    <text evidence="4">The sequence shown here is derived from an EMBL/GenBank/DDBJ whole genome shotgun (WGS) entry which is preliminary data.</text>
</comment>
<feature type="region of interest" description="Disordered" evidence="1">
    <location>
        <begin position="111"/>
        <end position="133"/>
    </location>
</feature>
<proteinExistence type="predicted"/>
<protein>
    <recommendedName>
        <fullName evidence="6">Amino acid adenylation domain-containing protein</fullName>
    </recommendedName>
</protein>
<dbReference type="InterPro" id="IPR010071">
    <property type="entry name" value="AA_adenyl_dom"/>
</dbReference>
<feature type="domain" description="AMP-binding enzyme C-terminal" evidence="3">
    <location>
        <begin position="734"/>
        <end position="806"/>
    </location>
</feature>
<dbReference type="EMBL" id="BAAARK010000006">
    <property type="protein sequence ID" value="GAA2658071.1"/>
    <property type="molecule type" value="Genomic_DNA"/>
</dbReference>
<reference evidence="4 5" key="1">
    <citation type="journal article" date="2019" name="Int. J. Syst. Evol. Microbiol.">
        <title>The Global Catalogue of Microorganisms (GCM) 10K type strain sequencing project: providing services to taxonomists for standard genome sequencing and annotation.</title>
        <authorList>
            <consortium name="The Broad Institute Genomics Platform"/>
            <consortium name="The Broad Institute Genome Sequencing Center for Infectious Disease"/>
            <person name="Wu L."/>
            <person name="Ma J."/>
        </authorList>
    </citation>
    <scope>NUCLEOTIDE SEQUENCE [LARGE SCALE GENOMIC DNA]</scope>
    <source>
        <strain evidence="4 5">JCM 16374</strain>
    </source>
</reference>
<dbReference type="SUPFAM" id="SSF52777">
    <property type="entry name" value="CoA-dependent acyltransferases"/>
    <property type="match status" value="1"/>
</dbReference>
<dbReference type="Gene3D" id="3.30.559.30">
    <property type="entry name" value="Nonribosomal peptide synthetase, condensation domain"/>
    <property type="match status" value="1"/>
</dbReference>
<dbReference type="InterPro" id="IPR000873">
    <property type="entry name" value="AMP-dep_synth/lig_dom"/>
</dbReference>
<dbReference type="InterPro" id="IPR025110">
    <property type="entry name" value="AMP-bd_C"/>
</dbReference>
<evidence type="ECO:0000313" key="5">
    <source>
        <dbReference type="Proteomes" id="UP001500994"/>
    </source>
</evidence>